<dbReference type="Proteomes" id="UP001172457">
    <property type="component" value="Chromosome 5"/>
</dbReference>
<accession>A0AA38TDH6</accession>
<dbReference type="AlphaFoldDB" id="A0AA38TDH6"/>
<evidence type="ECO:0000256" key="1">
    <source>
        <dbReference type="SAM" id="MobiDB-lite"/>
    </source>
</evidence>
<protein>
    <recommendedName>
        <fullName evidence="3">DUF1664 domain-containing protein</fullName>
    </recommendedName>
</protein>
<name>A0AA38TDH6_9ASTR</name>
<feature type="domain" description="DUF1664" evidence="3">
    <location>
        <begin position="92"/>
        <end position="218"/>
    </location>
</feature>
<sequence length="368" mass="39671">MALPLGKLTIIIGAGLVGSVLAKEGRMPGVSDLFSGASKVLKLIRTDEKPSSNPKPHSDSLMAQVNSLRQELQLLASNRPVTIVTSGGSAGPGKYGMIVIVVVVGYGYVWWKGWKLPDMMFATKRSLSDATNAVAKQLDNVYSSLAASHWNFATKRHLSSRIDRVDCSLDECAEIAASTKEEVSALRGDTKLIALDVQSVHNAVYSLESKLSRIEGKQDNTNLGVAKLLRTALTLEQQASADRIQGNPSSSSTPALELPQRVNFYHMFYLSSWFQFTAYALSLPPVQIEELQLSPPVSPKAKRPLESTLSAASGLKVLHENPPNVGEGRNTPRGAASTGLNITEEGTSSRVFGRTFSGISSVFSRNRT</sequence>
<feature type="region of interest" description="Disordered" evidence="1">
    <location>
        <begin position="318"/>
        <end position="342"/>
    </location>
</feature>
<evidence type="ECO:0000256" key="2">
    <source>
        <dbReference type="SAM" id="SignalP"/>
    </source>
</evidence>
<feature type="chain" id="PRO_5041297915" description="DUF1664 domain-containing protein" evidence="2">
    <location>
        <begin position="23"/>
        <end position="368"/>
    </location>
</feature>
<evidence type="ECO:0000313" key="5">
    <source>
        <dbReference type="Proteomes" id="UP001172457"/>
    </source>
</evidence>
<comment type="caution">
    <text evidence="4">The sequence shown here is derived from an EMBL/GenBank/DDBJ whole genome shotgun (WGS) entry which is preliminary data.</text>
</comment>
<keyword evidence="5" id="KW-1185">Reference proteome</keyword>
<keyword evidence="2" id="KW-0732">Signal</keyword>
<dbReference type="Pfam" id="PF07889">
    <property type="entry name" value="DUF1664"/>
    <property type="match status" value="1"/>
</dbReference>
<feature type="signal peptide" evidence="2">
    <location>
        <begin position="1"/>
        <end position="22"/>
    </location>
</feature>
<gene>
    <name evidence="4" type="ORF">OSB04_021930</name>
</gene>
<organism evidence="4 5">
    <name type="scientific">Centaurea solstitialis</name>
    <name type="common">yellow star-thistle</name>
    <dbReference type="NCBI Taxonomy" id="347529"/>
    <lineage>
        <taxon>Eukaryota</taxon>
        <taxon>Viridiplantae</taxon>
        <taxon>Streptophyta</taxon>
        <taxon>Embryophyta</taxon>
        <taxon>Tracheophyta</taxon>
        <taxon>Spermatophyta</taxon>
        <taxon>Magnoliopsida</taxon>
        <taxon>eudicotyledons</taxon>
        <taxon>Gunneridae</taxon>
        <taxon>Pentapetalae</taxon>
        <taxon>asterids</taxon>
        <taxon>campanulids</taxon>
        <taxon>Asterales</taxon>
        <taxon>Asteraceae</taxon>
        <taxon>Carduoideae</taxon>
        <taxon>Cardueae</taxon>
        <taxon>Centaureinae</taxon>
        <taxon>Centaurea</taxon>
    </lineage>
</organism>
<proteinExistence type="predicted"/>
<evidence type="ECO:0000259" key="3">
    <source>
        <dbReference type="Pfam" id="PF07889"/>
    </source>
</evidence>
<evidence type="ECO:0000313" key="4">
    <source>
        <dbReference type="EMBL" id="KAJ9549387.1"/>
    </source>
</evidence>
<dbReference type="PANTHER" id="PTHR47289">
    <property type="entry name" value="TRANSCRIPTION FACTOR, PUTATIVE (DUF1664)-RELATED"/>
    <property type="match status" value="1"/>
</dbReference>
<dbReference type="InterPro" id="IPR012458">
    <property type="entry name" value="DUF1664"/>
</dbReference>
<dbReference type="EMBL" id="JARYMX010000005">
    <property type="protein sequence ID" value="KAJ9549387.1"/>
    <property type="molecule type" value="Genomic_DNA"/>
</dbReference>
<dbReference type="PANTHER" id="PTHR47289:SF2">
    <property type="entry name" value="TRANSCRIPTION FACTOR, PUTATIVE (DUF1664)-RELATED"/>
    <property type="match status" value="1"/>
</dbReference>
<reference evidence="4" key="1">
    <citation type="submission" date="2023-03" db="EMBL/GenBank/DDBJ databases">
        <title>Chromosome-scale reference genome and RAD-based genetic map of yellow starthistle (Centaurea solstitialis) reveal putative structural variation and QTLs associated with invader traits.</title>
        <authorList>
            <person name="Reatini B."/>
            <person name="Cang F.A."/>
            <person name="Jiang Q."/>
            <person name="Mckibben M.T.W."/>
            <person name="Barker M.S."/>
            <person name="Rieseberg L.H."/>
            <person name="Dlugosch K.M."/>
        </authorList>
    </citation>
    <scope>NUCLEOTIDE SEQUENCE</scope>
    <source>
        <strain evidence="4">CAN-66</strain>
        <tissue evidence="4">Leaf</tissue>
    </source>
</reference>